<keyword evidence="2" id="KW-1185">Reference proteome</keyword>
<comment type="caution">
    <text evidence="1">The sequence shown here is derived from an EMBL/GenBank/DDBJ whole genome shotgun (WGS) entry which is preliminary data.</text>
</comment>
<dbReference type="NCBIfam" id="TIGR02757">
    <property type="entry name" value="TIGR02757 family protein"/>
    <property type="match status" value="1"/>
</dbReference>
<dbReference type="Pfam" id="PF09674">
    <property type="entry name" value="DUF2400"/>
    <property type="match status" value="1"/>
</dbReference>
<evidence type="ECO:0000313" key="1">
    <source>
        <dbReference type="EMBL" id="RUT73411.1"/>
    </source>
</evidence>
<dbReference type="OrthoDB" id="9773332at2"/>
<sequence>MHDSELTDLKEFLDEKYDRYNRVSFIESDPIQIPHSFTLKEDIEIAAFLSATIAWGQRGTIIRNAKWLMEKMDYQPHDYLLHASEAELKIFKQFKHRTFNGEDCDFFLRSLRNIYLHKGGLENIFTSAYKEKGNIKEVLSDFRNVFFEVKHLLRSEKHVSNVEKKSSAKRLNMFLRWMIRKDERGVDFGIWNAINPADLYLPLDVHTGNVGRKLNLLHRKQNDWIAVEEITQNLRKLDPYDPVKYDFSLFGLGAFEKF</sequence>
<evidence type="ECO:0000313" key="2">
    <source>
        <dbReference type="Proteomes" id="UP000282985"/>
    </source>
</evidence>
<dbReference type="RefSeq" id="WP_127344526.1">
    <property type="nucleotide sequence ID" value="NZ_RJJX01000022.1"/>
</dbReference>
<protein>
    <submittedName>
        <fullName evidence="1">TIGR02757 family protein</fullName>
    </submittedName>
</protein>
<gene>
    <name evidence="1" type="ORF">DLK05_13665</name>
</gene>
<reference evidence="1 2" key="1">
    <citation type="submission" date="2018-11" db="EMBL/GenBank/DDBJ databases">
        <title>Parancylomarina longa gen. nov., sp. nov., isolated from sediments of southern Okinawa.</title>
        <authorList>
            <person name="Fu T."/>
        </authorList>
    </citation>
    <scope>NUCLEOTIDE SEQUENCE [LARGE SCALE GENOMIC DNA]</scope>
    <source>
        <strain evidence="1 2">T3-2 S1-C</strain>
    </source>
</reference>
<dbReference type="Proteomes" id="UP000282985">
    <property type="component" value="Unassembled WGS sequence"/>
</dbReference>
<dbReference type="InterPro" id="IPR014127">
    <property type="entry name" value="CHP02757"/>
</dbReference>
<organism evidence="1 2">
    <name type="scientific">Ancylomarina longa</name>
    <dbReference type="NCBI Taxonomy" id="2487017"/>
    <lineage>
        <taxon>Bacteria</taxon>
        <taxon>Pseudomonadati</taxon>
        <taxon>Bacteroidota</taxon>
        <taxon>Bacteroidia</taxon>
        <taxon>Marinilabiliales</taxon>
        <taxon>Marinifilaceae</taxon>
        <taxon>Ancylomarina</taxon>
    </lineage>
</organism>
<accession>A0A434AGA2</accession>
<proteinExistence type="predicted"/>
<dbReference type="AlphaFoldDB" id="A0A434AGA2"/>
<dbReference type="EMBL" id="RJJX01000022">
    <property type="protein sequence ID" value="RUT73411.1"/>
    <property type="molecule type" value="Genomic_DNA"/>
</dbReference>
<name>A0A434AGA2_9BACT</name>